<keyword evidence="1" id="KW-0812">Transmembrane</keyword>
<proteinExistence type="predicted"/>
<keyword evidence="1" id="KW-1133">Transmembrane helix</keyword>
<gene>
    <name evidence="2" type="ORF">HWN39_07065</name>
</gene>
<feature type="transmembrane region" description="Helical" evidence="1">
    <location>
        <begin position="7"/>
        <end position="25"/>
    </location>
</feature>
<comment type="caution">
    <text evidence="2">The sequence shown here is derived from an EMBL/GenBank/DDBJ whole genome shotgun (WGS) entry which is preliminary data.</text>
</comment>
<dbReference type="Proteomes" id="UP000542889">
    <property type="component" value="Unassembled WGS sequence"/>
</dbReference>
<dbReference type="AlphaFoldDB" id="A0A7Y7QFX9"/>
<keyword evidence="2" id="KW-0067">ATP-binding</keyword>
<name>A0A7Y7QFX9_LACRH</name>
<sequence length="151" mass="17366">MKKSLKIAMFILSMLILIGLVIWRYQQVNQPITQPAVVTKTYRVPARIMLGRRQVRLTAFKCSEQNGEWHLQLHFASTLTHQDLKQMTFMLSQKRKGRDVPSSLRPVISADKHTLQFTNPVYSAANQNRLAIITLPKSLNEPNKIQIIQAE</sequence>
<dbReference type="GO" id="GO:0005524">
    <property type="term" value="F:ATP binding"/>
    <property type="evidence" value="ECO:0007669"/>
    <property type="project" value="UniProtKB-KW"/>
</dbReference>
<organism evidence="2 3">
    <name type="scientific">Lacticaseibacillus rhamnosus</name>
    <name type="common">Lactobacillus rhamnosus</name>
    <dbReference type="NCBI Taxonomy" id="47715"/>
    <lineage>
        <taxon>Bacteria</taxon>
        <taxon>Bacillati</taxon>
        <taxon>Bacillota</taxon>
        <taxon>Bacilli</taxon>
        <taxon>Lactobacillales</taxon>
        <taxon>Lactobacillaceae</taxon>
        <taxon>Lacticaseibacillus</taxon>
    </lineage>
</organism>
<keyword evidence="1" id="KW-0472">Membrane</keyword>
<protein>
    <submittedName>
        <fullName evidence="2">ABC transporter ATP-binding protein</fullName>
    </submittedName>
</protein>
<evidence type="ECO:0000313" key="2">
    <source>
        <dbReference type="EMBL" id="NVO88263.1"/>
    </source>
</evidence>
<dbReference type="RefSeq" id="WP_176818026.1">
    <property type="nucleotide sequence ID" value="NZ_JABXWP010000008.1"/>
</dbReference>
<evidence type="ECO:0000313" key="3">
    <source>
        <dbReference type="Proteomes" id="UP000542889"/>
    </source>
</evidence>
<accession>A0A7Y7QFX9</accession>
<reference evidence="2 3" key="1">
    <citation type="submission" date="2020-06" db="EMBL/GenBank/DDBJ databases">
        <title>Lactobacillus rhamnosus QC,genome.</title>
        <authorList>
            <person name="Yi H."/>
            <person name="Jin M."/>
        </authorList>
    </citation>
    <scope>NUCLEOTIDE SEQUENCE [LARGE SCALE GENOMIC DNA]</scope>
    <source>
        <strain evidence="2 3">QC</strain>
    </source>
</reference>
<evidence type="ECO:0000256" key="1">
    <source>
        <dbReference type="SAM" id="Phobius"/>
    </source>
</evidence>
<dbReference type="EMBL" id="JABXWP010000008">
    <property type="protein sequence ID" value="NVO88263.1"/>
    <property type="molecule type" value="Genomic_DNA"/>
</dbReference>
<keyword evidence="2" id="KW-0547">Nucleotide-binding</keyword>